<dbReference type="GeneID" id="108018712"/>
<feature type="domain" description="C2H2-type" evidence="8">
    <location>
        <begin position="246"/>
        <end position="273"/>
    </location>
</feature>
<dbReference type="InterPro" id="IPR013087">
    <property type="entry name" value="Znf_C2H2_type"/>
</dbReference>
<dbReference type="GO" id="GO:0000981">
    <property type="term" value="F:DNA-binding transcription factor activity, RNA polymerase II-specific"/>
    <property type="evidence" value="ECO:0007669"/>
    <property type="project" value="TreeGrafter"/>
</dbReference>
<dbReference type="PROSITE" id="PS00028">
    <property type="entry name" value="ZINC_FINGER_C2H2_1"/>
    <property type="match status" value="8"/>
</dbReference>
<feature type="domain" description="C2H2-type" evidence="8">
    <location>
        <begin position="218"/>
        <end position="245"/>
    </location>
</feature>
<keyword evidence="1 7" id="KW-0479">Metal-binding</keyword>
<dbReference type="SMART" id="SM00868">
    <property type="entry name" value="zf-AD"/>
    <property type="match status" value="1"/>
</dbReference>
<keyword evidence="5" id="KW-0539">Nucleus</keyword>
<evidence type="ECO:0000259" key="8">
    <source>
        <dbReference type="PROSITE" id="PS50157"/>
    </source>
</evidence>
<evidence type="ECO:0000259" key="9">
    <source>
        <dbReference type="PROSITE" id="PS51915"/>
    </source>
</evidence>
<dbReference type="SMART" id="SM00355">
    <property type="entry name" value="ZnF_C2H2"/>
    <property type="match status" value="9"/>
</dbReference>
<dbReference type="SUPFAM" id="SSF57716">
    <property type="entry name" value="Glucocorticoid receptor-like (DNA-binding domain)"/>
    <property type="match status" value="1"/>
</dbReference>
<feature type="domain" description="C2H2-type" evidence="8">
    <location>
        <begin position="274"/>
        <end position="301"/>
    </location>
</feature>
<keyword evidence="2" id="KW-0677">Repeat</keyword>
<feature type="binding site" evidence="7">
    <location>
        <position position="36"/>
    </location>
    <ligand>
        <name>Zn(2+)</name>
        <dbReference type="ChEBI" id="CHEBI:29105"/>
    </ligand>
</feature>
<dbReference type="Pfam" id="PF07776">
    <property type="entry name" value="zf-AD"/>
    <property type="match status" value="1"/>
</dbReference>
<dbReference type="InterPro" id="IPR012934">
    <property type="entry name" value="Znf_AD"/>
</dbReference>
<feature type="binding site" evidence="7">
    <location>
        <position position="39"/>
    </location>
    <ligand>
        <name>Zn(2+)</name>
        <dbReference type="ChEBI" id="CHEBI:29105"/>
    </ligand>
</feature>
<dbReference type="GO" id="GO:0048598">
    <property type="term" value="P:embryonic morphogenesis"/>
    <property type="evidence" value="ECO:0007669"/>
    <property type="project" value="UniProtKB-ARBA"/>
</dbReference>
<name>A0AB40DM54_DROSZ</name>
<evidence type="ECO:0000256" key="7">
    <source>
        <dbReference type="PROSITE-ProRule" id="PRU01263"/>
    </source>
</evidence>
<feature type="domain" description="C2H2-type" evidence="8">
    <location>
        <begin position="302"/>
        <end position="329"/>
    </location>
</feature>
<dbReference type="PANTHER" id="PTHR14003">
    <property type="entry name" value="TRANSCRIPTIONAL REPRESSOR PROTEIN YY"/>
    <property type="match status" value="1"/>
</dbReference>
<evidence type="ECO:0000256" key="5">
    <source>
        <dbReference type="ARBA" id="ARBA00023242"/>
    </source>
</evidence>
<keyword evidence="3 6" id="KW-0863">Zinc-finger</keyword>
<dbReference type="Pfam" id="PF00096">
    <property type="entry name" value="zf-C2H2"/>
    <property type="match status" value="6"/>
</dbReference>
<evidence type="ECO:0000313" key="11">
    <source>
        <dbReference type="RefSeq" id="XP_065724465.2"/>
    </source>
</evidence>
<feature type="binding site" evidence="7">
    <location>
        <position position="86"/>
    </location>
    <ligand>
        <name>Zn(2+)</name>
        <dbReference type="ChEBI" id="CHEBI:29105"/>
    </ligand>
</feature>
<dbReference type="Proteomes" id="UP001652628">
    <property type="component" value="Chromosome 2L"/>
</dbReference>
<evidence type="ECO:0000313" key="10">
    <source>
        <dbReference type="Proteomes" id="UP001652628"/>
    </source>
</evidence>
<dbReference type="InterPro" id="IPR036236">
    <property type="entry name" value="Znf_C2H2_sf"/>
</dbReference>
<protein>
    <submittedName>
        <fullName evidence="11">Zinc finger protein Paris-like</fullName>
    </submittedName>
</protein>
<feature type="domain" description="C2H2-type" evidence="8">
    <location>
        <begin position="411"/>
        <end position="433"/>
    </location>
</feature>
<dbReference type="SUPFAM" id="SSF57667">
    <property type="entry name" value="beta-beta-alpha zinc fingers"/>
    <property type="match status" value="5"/>
</dbReference>
<feature type="binding site" evidence="7">
    <location>
        <position position="83"/>
    </location>
    <ligand>
        <name>Zn(2+)</name>
        <dbReference type="ChEBI" id="CHEBI:29105"/>
    </ligand>
</feature>
<dbReference type="PROSITE" id="PS51915">
    <property type="entry name" value="ZAD"/>
    <property type="match status" value="1"/>
</dbReference>
<evidence type="ECO:0000256" key="2">
    <source>
        <dbReference type="ARBA" id="ARBA00022737"/>
    </source>
</evidence>
<evidence type="ECO:0000256" key="1">
    <source>
        <dbReference type="ARBA" id="ARBA00022723"/>
    </source>
</evidence>
<feature type="domain" description="C2H2-type" evidence="8">
    <location>
        <begin position="358"/>
        <end position="386"/>
    </location>
</feature>
<evidence type="ECO:0000256" key="6">
    <source>
        <dbReference type="PROSITE-ProRule" id="PRU00042"/>
    </source>
</evidence>
<gene>
    <name evidence="11" type="primary">LOC108018712</name>
</gene>
<dbReference type="GO" id="GO:0002009">
    <property type="term" value="P:morphogenesis of an epithelium"/>
    <property type="evidence" value="ECO:0007669"/>
    <property type="project" value="UniProtKB-ARBA"/>
</dbReference>
<dbReference type="AlphaFoldDB" id="A0AB40DM54"/>
<feature type="domain" description="C2H2-type" evidence="8">
    <location>
        <begin position="190"/>
        <end position="217"/>
    </location>
</feature>
<reference evidence="11" key="1">
    <citation type="submission" date="2025-08" db="UniProtKB">
        <authorList>
            <consortium name="RefSeq"/>
        </authorList>
    </citation>
    <scope>IDENTIFICATION</scope>
</reference>
<feature type="domain" description="C2H2-type" evidence="8">
    <location>
        <begin position="330"/>
        <end position="357"/>
    </location>
</feature>
<dbReference type="GO" id="GO:0008270">
    <property type="term" value="F:zinc ion binding"/>
    <property type="evidence" value="ECO:0007669"/>
    <property type="project" value="UniProtKB-UniRule"/>
</dbReference>
<proteinExistence type="predicted"/>
<organism evidence="10 11">
    <name type="scientific">Drosophila suzukii</name>
    <name type="common">Spotted-wing drosophila fruit fly</name>
    <dbReference type="NCBI Taxonomy" id="28584"/>
    <lineage>
        <taxon>Eukaryota</taxon>
        <taxon>Metazoa</taxon>
        <taxon>Ecdysozoa</taxon>
        <taxon>Arthropoda</taxon>
        <taxon>Hexapoda</taxon>
        <taxon>Insecta</taxon>
        <taxon>Pterygota</taxon>
        <taxon>Neoptera</taxon>
        <taxon>Endopterygota</taxon>
        <taxon>Diptera</taxon>
        <taxon>Brachycera</taxon>
        <taxon>Muscomorpha</taxon>
        <taxon>Ephydroidea</taxon>
        <taxon>Drosophilidae</taxon>
        <taxon>Drosophila</taxon>
        <taxon>Sophophora</taxon>
    </lineage>
</organism>
<dbReference type="GO" id="GO:0000977">
    <property type="term" value="F:RNA polymerase II transcription regulatory region sequence-specific DNA binding"/>
    <property type="evidence" value="ECO:0007669"/>
    <property type="project" value="TreeGrafter"/>
</dbReference>
<dbReference type="RefSeq" id="XP_065724465.2">
    <property type="nucleotide sequence ID" value="XM_065868393.2"/>
</dbReference>
<dbReference type="PROSITE" id="PS50157">
    <property type="entry name" value="ZINC_FINGER_C2H2_2"/>
    <property type="match status" value="8"/>
</dbReference>
<evidence type="ECO:0000256" key="4">
    <source>
        <dbReference type="ARBA" id="ARBA00022833"/>
    </source>
</evidence>
<sequence>MRSNTFFGFEHRKYKSVKSVAKTLDNNMESEIPKICRVCLVPSEDGYNIFECTTESGNSIKEIISLCTGFEVCEGDSFPETICPTCLQDAKNAFEIKGVYEKSQVFYCQLQREYLEKSNAILKLSLNGTENNYQRMRKSMETDSEKAQSKDDILETDENQENDSMPKPHNDCLANIIEDKTKRLPVIKPYTCPHCSKICKGKTHYSEHLRVHTGERPYKCSQCSKSFKTVGVLHVHLKAHTGERSYLCPHCPKAFVHSSTLKNHLQTHQEERPFACTQCPLAFKRSNCLKAHIKRHTGARPYKCSHCSTTFKEKRNLDSHLRIHKGEKPFKCAQCLKAFFRNDELQKHMMIHTGERPHKCSHCPMAYRDKTTLRDHLLTKHTGERPIKCSLCSERFPTHRALAKHMRKRPFTCSQCAETLATHSSLRDHLLSHVEGPNSICSQGPPIKLSA</sequence>
<dbReference type="GO" id="GO:0005634">
    <property type="term" value="C:nucleus"/>
    <property type="evidence" value="ECO:0007669"/>
    <property type="project" value="UniProtKB-SubCell"/>
</dbReference>
<evidence type="ECO:0000256" key="3">
    <source>
        <dbReference type="ARBA" id="ARBA00022771"/>
    </source>
</evidence>
<dbReference type="Gene3D" id="3.30.160.60">
    <property type="entry name" value="Classic Zinc Finger"/>
    <property type="match status" value="8"/>
</dbReference>
<dbReference type="PANTHER" id="PTHR14003:SF23">
    <property type="entry name" value="ZINC FINGER PROTEIN 143"/>
    <property type="match status" value="1"/>
</dbReference>
<accession>A0AB40DM54</accession>
<feature type="domain" description="ZAD" evidence="9">
    <location>
        <begin position="34"/>
        <end position="110"/>
    </location>
</feature>
<dbReference type="Gene3D" id="3.40.1800.20">
    <property type="match status" value="1"/>
</dbReference>
<keyword evidence="4 7" id="KW-0862">Zinc</keyword>
<keyword evidence="10" id="KW-1185">Reference proteome</keyword>